<dbReference type="Gene3D" id="3.30.565.10">
    <property type="entry name" value="Histidine kinase-like ATPase, C-terminal domain"/>
    <property type="match status" value="1"/>
</dbReference>
<dbReference type="Gene3D" id="1.20.5.1930">
    <property type="match status" value="1"/>
</dbReference>
<evidence type="ECO:0000256" key="3">
    <source>
        <dbReference type="ARBA" id="ARBA00022553"/>
    </source>
</evidence>
<dbReference type="InterPro" id="IPR003594">
    <property type="entry name" value="HATPase_dom"/>
</dbReference>
<evidence type="ECO:0000256" key="2">
    <source>
        <dbReference type="ARBA" id="ARBA00012438"/>
    </source>
</evidence>
<keyword evidence="4" id="KW-0808">Transferase</keyword>
<accession>A0ABV3K1M4</accession>
<sequence length="402" mass="41556">MSESRGLSLLTRVPPGVFTGLTWCAAMVYVLAVYATFPGRSRPIDYPQAGTSPSISGWLTLAAATAVTLAGSTLLHRRPLPAFALLLGGAFAASMALNMEQIPLLLFLAADVALGFLAAARPHGTSLAAAATALGALVGYPSVRLLLAESVSATAELADALSVAVAWLIGNTVRQARDHTRTSRAQTAAQAVTAERLGIARELHDLVAHNIGIIALQAGAARMLINIDPPSASEAMTAVETAGRETLAGLRRMLGALRQAEPDDASGSAPLGPAPGLADVERLAAATAAAGVQVEVRWLGERRPLPPEIDLSAFRIVQESITNVVRHAGAGSCQVSIDQRPEELSVEVLDDGRGCAAAAGTGYGLIGMRERVALLHGEFSAAPRPEGGFRVTACLPLPTGIR</sequence>
<evidence type="ECO:0000256" key="1">
    <source>
        <dbReference type="ARBA" id="ARBA00000085"/>
    </source>
</evidence>
<evidence type="ECO:0000313" key="11">
    <source>
        <dbReference type="EMBL" id="MEV5508818.1"/>
    </source>
</evidence>
<dbReference type="SUPFAM" id="SSF55874">
    <property type="entry name" value="ATPase domain of HSP90 chaperone/DNA topoisomerase II/histidine kinase"/>
    <property type="match status" value="1"/>
</dbReference>
<keyword evidence="9" id="KW-1133">Transmembrane helix</keyword>
<dbReference type="GO" id="GO:0016301">
    <property type="term" value="F:kinase activity"/>
    <property type="evidence" value="ECO:0007669"/>
    <property type="project" value="UniProtKB-KW"/>
</dbReference>
<dbReference type="EC" id="2.7.13.3" evidence="2"/>
<dbReference type="Pfam" id="PF07730">
    <property type="entry name" value="HisKA_3"/>
    <property type="match status" value="1"/>
</dbReference>
<keyword evidence="7" id="KW-0067">ATP-binding</keyword>
<dbReference type="Pfam" id="PF02518">
    <property type="entry name" value="HATPase_c"/>
    <property type="match status" value="1"/>
</dbReference>
<feature type="transmembrane region" description="Helical" evidence="9">
    <location>
        <begin position="12"/>
        <end position="35"/>
    </location>
</feature>
<evidence type="ECO:0000256" key="7">
    <source>
        <dbReference type="ARBA" id="ARBA00022840"/>
    </source>
</evidence>
<gene>
    <name evidence="11" type="ORF">AB0L16_20610</name>
</gene>
<keyword evidence="9" id="KW-0812">Transmembrane</keyword>
<keyword evidence="5" id="KW-0547">Nucleotide-binding</keyword>
<evidence type="ECO:0000256" key="9">
    <source>
        <dbReference type="SAM" id="Phobius"/>
    </source>
</evidence>
<evidence type="ECO:0000256" key="4">
    <source>
        <dbReference type="ARBA" id="ARBA00022679"/>
    </source>
</evidence>
<evidence type="ECO:0000313" key="12">
    <source>
        <dbReference type="Proteomes" id="UP001552594"/>
    </source>
</evidence>
<dbReference type="Proteomes" id="UP001552594">
    <property type="component" value="Unassembled WGS sequence"/>
</dbReference>
<evidence type="ECO:0000256" key="8">
    <source>
        <dbReference type="ARBA" id="ARBA00023012"/>
    </source>
</evidence>
<dbReference type="CDD" id="cd16917">
    <property type="entry name" value="HATPase_UhpB-NarQ-NarX-like"/>
    <property type="match status" value="1"/>
</dbReference>
<evidence type="ECO:0000259" key="10">
    <source>
        <dbReference type="SMART" id="SM00387"/>
    </source>
</evidence>
<comment type="catalytic activity">
    <reaction evidence="1">
        <text>ATP + protein L-histidine = ADP + protein N-phospho-L-histidine.</text>
        <dbReference type="EC" id="2.7.13.3"/>
    </reaction>
</comment>
<dbReference type="InterPro" id="IPR011712">
    <property type="entry name" value="Sig_transdc_His_kin_sub3_dim/P"/>
</dbReference>
<feature type="transmembrane region" description="Helical" evidence="9">
    <location>
        <begin position="80"/>
        <end position="96"/>
    </location>
</feature>
<comment type="caution">
    <text evidence="11">The sequence shown here is derived from an EMBL/GenBank/DDBJ whole genome shotgun (WGS) entry which is preliminary data.</text>
</comment>
<dbReference type="InterPro" id="IPR050482">
    <property type="entry name" value="Sensor_HK_TwoCompSys"/>
</dbReference>
<feature type="transmembrane region" description="Helical" evidence="9">
    <location>
        <begin position="55"/>
        <end position="75"/>
    </location>
</feature>
<dbReference type="EMBL" id="JBFAUK010000016">
    <property type="protein sequence ID" value="MEV5508818.1"/>
    <property type="molecule type" value="Genomic_DNA"/>
</dbReference>
<evidence type="ECO:0000256" key="5">
    <source>
        <dbReference type="ARBA" id="ARBA00022741"/>
    </source>
</evidence>
<keyword evidence="3" id="KW-0597">Phosphoprotein</keyword>
<dbReference type="SMART" id="SM00387">
    <property type="entry name" value="HATPase_c"/>
    <property type="match status" value="1"/>
</dbReference>
<evidence type="ECO:0000256" key="6">
    <source>
        <dbReference type="ARBA" id="ARBA00022777"/>
    </source>
</evidence>
<dbReference type="PANTHER" id="PTHR24421">
    <property type="entry name" value="NITRATE/NITRITE SENSOR PROTEIN NARX-RELATED"/>
    <property type="match status" value="1"/>
</dbReference>
<keyword evidence="8" id="KW-0902">Two-component regulatory system</keyword>
<name>A0ABV3K1M4_STRON</name>
<reference evidence="11 12" key="1">
    <citation type="submission" date="2024-06" db="EMBL/GenBank/DDBJ databases">
        <title>The Natural Products Discovery Center: Release of the First 8490 Sequenced Strains for Exploring Actinobacteria Biosynthetic Diversity.</title>
        <authorList>
            <person name="Kalkreuter E."/>
            <person name="Kautsar S.A."/>
            <person name="Yang D."/>
            <person name="Bader C.D."/>
            <person name="Teijaro C.N."/>
            <person name="Fluegel L."/>
            <person name="Davis C.M."/>
            <person name="Simpson J.R."/>
            <person name="Lauterbach L."/>
            <person name="Steele A.D."/>
            <person name="Gui C."/>
            <person name="Meng S."/>
            <person name="Li G."/>
            <person name="Viehrig K."/>
            <person name="Ye F."/>
            <person name="Su P."/>
            <person name="Kiefer A.F."/>
            <person name="Nichols A."/>
            <person name="Cepeda A.J."/>
            <person name="Yan W."/>
            <person name="Fan B."/>
            <person name="Jiang Y."/>
            <person name="Adhikari A."/>
            <person name="Zheng C.-J."/>
            <person name="Schuster L."/>
            <person name="Cowan T.M."/>
            <person name="Smanski M.J."/>
            <person name="Chevrette M.G."/>
            <person name="De Carvalho L.P.S."/>
            <person name="Shen B."/>
        </authorList>
    </citation>
    <scope>NUCLEOTIDE SEQUENCE [LARGE SCALE GENOMIC DNA]</scope>
    <source>
        <strain evidence="11 12">NPDC052347</strain>
    </source>
</reference>
<dbReference type="InterPro" id="IPR036890">
    <property type="entry name" value="HATPase_C_sf"/>
</dbReference>
<keyword evidence="12" id="KW-1185">Reference proteome</keyword>
<keyword evidence="6 11" id="KW-0418">Kinase</keyword>
<dbReference type="RefSeq" id="WP_193553532.1">
    <property type="nucleotide sequence ID" value="NZ_JBFAUK010000016.1"/>
</dbReference>
<proteinExistence type="predicted"/>
<organism evidence="11 12">
    <name type="scientific">Streptomyces orinoci</name>
    <name type="common">Streptoverticillium orinoci</name>
    <dbReference type="NCBI Taxonomy" id="67339"/>
    <lineage>
        <taxon>Bacteria</taxon>
        <taxon>Bacillati</taxon>
        <taxon>Actinomycetota</taxon>
        <taxon>Actinomycetes</taxon>
        <taxon>Kitasatosporales</taxon>
        <taxon>Streptomycetaceae</taxon>
        <taxon>Streptomyces</taxon>
    </lineage>
</organism>
<feature type="domain" description="Histidine kinase/HSP90-like ATPase" evidence="10">
    <location>
        <begin position="308"/>
        <end position="399"/>
    </location>
</feature>
<dbReference type="PANTHER" id="PTHR24421:SF10">
    <property type="entry name" value="NITRATE_NITRITE SENSOR PROTEIN NARQ"/>
    <property type="match status" value="1"/>
</dbReference>
<keyword evidence="9" id="KW-0472">Membrane</keyword>
<protein>
    <recommendedName>
        <fullName evidence="2">histidine kinase</fullName>
        <ecNumber evidence="2">2.7.13.3</ecNumber>
    </recommendedName>
</protein>